<gene>
    <name evidence="2" type="ordered locus">PAB1533</name>
</gene>
<sequence>MLVLLHAEGANVRECIRKITEDATTKLPPRGRIVNSRVRIEMGAFFSLSITLVIDVSEPYKPGILVDYVIGGKENSILELEEKFNSLIPPDAEIVDFSWETYTTPVTRRTYAVGVLTYNTPTQELPELKFRDRRKVIAKVLELLNYNPKALNISELARMFNVSRDTIYNDIQQILKGK</sequence>
<dbReference type="EMBL" id="HE613800">
    <property type="protein sequence ID" value="CCE70715.1"/>
    <property type="molecule type" value="Genomic_DNA"/>
</dbReference>
<reference evidence="2" key="2">
    <citation type="journal article" date="2000" name="J. Mol. Biol.">
        <title>Archaeal homologs of eukaryotic methylation guide small nucleolar RNAs: lessons from the Pyrococcus genomes.</title>
        <authorList>
            <person name="Gaspin C."/>
            <person name="Cavaille J."/>
            <person name="Erauso G."/>
        </authorList>
    </citation>
    <scope>NUCLEOTIDE SEQUENCE</scope>
    <source>
        <strain evidence="2">Orsay</strain>
    </source>
</reference>
<dbReference type="OrthoDB" id="85398at2157"/>
<dbReference type="PATRIC" id="fig|272844.11.peg.1358"/>
<dbReference type="EMBL" id="AJ248287">
    <property type="protein sequence ID" value="CAB50182.1"/>
    <property type="molecule type" value="Genomic_DNA"/>
</dbReference>
<protein>
    <recommendedName>
        <fullName evidence="1">Helix-turn-helix type 11 domain-containing protein</fullName>
    </recommendedName>
</protein>
<dbReference type="InterPro" id="IPR036388">
    <property type="entry name" value="WH-like_DNA-bd_sf"/>
</dbReference>
<reference evidence="2 4" key="4">
    <citation type="journal article" date="2003" name="Mol. Microbiol.">
        <title>An integrated analysis of the genome of the hyperthermophilic archaeon Pyrococcus abyssi.</title>
        <authorList>
            <person name="Cohen G."/>
            <person name="Barbe V."/>
            <person name="Flament D."/>
            <person name="Galperin M."/>
            <person name="Heilig R."/>
            <person name="Ripp R."/>
            <person name="Lecompte O."/>
            <person name="Prieur D."/>
            <person name="Poch O."/>
            <person name="Quellerou J."/>
            <person name="Thierry J.C."/>
            <person name="Van der Oost J."/>
            <person name="Weissenbach J."/>
            <person name="Zivanovic Y."/>
            <person name="Forterre P."/>
        </authorList>
    </citation>
    <scope>NUCLEOTIDE SEQUENCE [LARGE SCALE GENOMIC DNA]</scope>
    <source>
        <strain evidence="4">GE5 / Orsay</strain>
        <strain evidence="2">Orsay</strain>
    </source>
</reference>
<evidence type="ECO:0000313" key="3">
    <source>
        <dbReference type="EMBL" id="CCE70715.1"/>
    </source>
</evidence>
<name>Q9UZ77_PYRAB</name>
<dbReference type="AlphaFoldDB" id="Q9UZ77"/>
<dbReference type="Proteomes" id="UP000000810">
    <property type="component" value="Chromosome"/>
</dbReference>
<accession>Q9UZ77</accession>
<dbReference type="Proteomes" id="UP000009139">
    <property type="component" value="Chromosome"/>
</dbReference>
<reference evidence="2" key="1">
    <citation type="submission" date="1999-07" db="EMBL/GenBank/DDBJ databases">
        <authorList>
            <person name="Genoscope"/>
        </authorList>
    </citation>
    <scope>NUCLEOTIDE SEQUENCE</scope>
    <source>
        <strain evidence="2">Orsay</strain>
    </source>
</reference>
<dbReference type="RefSeq" id="WP_010868390.1">
    <property type="nucleotide sequence ID" value="NC_000868.1"/>
</dbReference>
<dbReference type="Pfam" id="PF08279">
    <property type="entry name" value="HTH_11"/>
    <property type="match status" value="1"/>
</dbReference>
<evidence type="ECO:0000259" key="1">
    <source>
        <dbReference type="Pfam" id="PF08279"/>
    </source>
</evidence>
<keyword evidence="4" id="KW-1185">Reference proteome</keyword>
<evidence type="ECO:0000313" key="2">
    <source>
        <dbReference type="EMBL" id="CAB50182.1"/>
    </source>
</evidence>
<dbReference type="InterPro" id="IPR013196">
    <property type="entry name" value="HTH_11"/>
</dbReference>
<dbReference type="InterPro" id="IPR036390">
    <property type="entry name" value="WH_DNA-bd_sf"/>
</dbReference>
<evidence type="ECO:0000313" key="5">
    <source>
        <dbReference type="Proteomes" id="UP000009139"/>
    </source>
</evidence>
<proteinExistence type="predicted"/>
<dbReference type="eggNOG" id="arCOG05829">
    <property type="taxonomic scope" value="Archaea"/>
</dbReference>
<dbReference type="KEGG" id="pab:PAB1533"/>
<evidence type="ECO:0000313" key="4">
    <source>
        <dbReference type="Proteomes" id="UP000000810"/>
    </source>
</evidence>
<dbReference type="STRING" id="272844.PAB1533"/>
<dbReference type="PIR" id="A75036">
    <property type="entry name" value="A75036"/>
</dbReference>
<dbReference type="SUPFAM" id="SSF46785">
    <property type="entry name" value="Winged helix' DNA-binding domain"/>
    <property type="match status" value="1"/>
</dbReference>
<reference evidence="2" key="3">
    <citation type="journal article" date="2001" name="Genome Res.">
        <title>Genome evolution at the genus level: comparison of three complete genomes of hyperthermophilic archaea.</title>
        <authorList>
            <person name="Lecompte O."/>
            <person name="Ripp R."/>
            <person name="Puzos-Barbe V."/>
            <person name="Duprat S."/>
            <person name="Heilig R."/>
            <person name="Dietrich J."/>
            <person name="Thierry J.C."/>
            <person name="Poch O."/>
        </authorList>
    </citation>
    <scope>NUCLEOTIDE SEQUENCE</scope>
    <source>
        <strain evidence="2">Orsay</strain>
    </source>
</reference>
<organism evidence="2 4">
    <name type="scientific">Pyrococcus abyssi (strain GE5 / Orsay)</name>
    <dbReference type="NCBI Taxonomy" id="272844"/>
    <lineage>
        <taxon>Archaea</taxon>
        <taxon>Methanobacteriati</taxon>
        <taxon>Methanobacteriota</taxon>
        <taxon>Thermococci</taxon>
        <taxon>Thermococcales</taxon>
        <taxon>Thermococcaceae</taxon>
        <taxon>Pyrococcus</taxon>
    </lineage>
</organism>
<feature type="domain" description="Helix-turn-helix type 11" evidence="1">
    <location>
        <begin position="139"/>
        <end position="174"/>
    </location>
</feature>
<dbReference type="Gene3D" id="1.10.10.10">
    <property type="entry name" value="Winged helix-like DNA-binding domain superfamily/Winged helix DNA-binding domain"/>
    <property type="match status" value="1"/>
</dbReference>
<dbReference type="HOGENOM" id="CLU_126381_0_0_2"/>
<reference evidence="3 5" key="5">
    <citation type="journal article" date="2012" name="Curr. Microbiol.">
        <title>Re-annotation of two hyperthermophilic archaea Pyrococcus abyssi GE5 and Pyrococcus furiosus DSM 3638.</title>
        <authorList>
            <person name="Gao J."/>
            <person name="Wang J."/>
        </authorList>
    </citation>
    <scope>GENOME REANNOTATION</scope>
    <source>
        <strain evidence="3">GE5</strain>
        <strain evidence="5">GE5 / Orsay</strain>
    </source>
</reference>